<dbReference type="PANTHER" id="PTHR24189">
    <property type="entry name" value="MYOTROPHIN"/>
    <property type="match status" value="1"/>
</dbReference>
<keyword evidence="3" id="KW-0732">Signal</keyword>
<sequence length="366" mass="39910">MTTLKNALSAIFIFISASTAYAELYCYQPENPGWDWTNIDFISFSECLDNGALHKREIDGKGKNGMSLLEAALSGGAKPSVIGLILAQGADPNQELSNRFLNLPLQLASIHAHLDKNHSLHTMKVLLEAGADPNLVSKNGLTAFHGAFMGRDAQITMEKLDLIIEYGADFSITSRNQTGWILPAISANASLDILKKIDSISDADYSETSVFGKSPGQTLLHHLARETTPDAQKIAVWLISKGTDPKAVNSKGEYAWELVEEDIQLRSQLKVAAGMGSGTGLSIIASDNDIQKACRSPKSQAMYKGDGVTVDEICSCVEDYAETRYSRISQHPRFSKVYGSRNRQGQIDELVRGLVFGCMGIWSYTP</sequence>
<organism evidence="4 5">
    <name type="scientific">Poseidonocella pacifica</name>
    <dbReference type="NCBI Taxonomy" id="871651"/>
    <lineage>
        <taxon>Bacteria</taxon>
        <taxon>Pseudomonadati</taxon>
        <taxon>Pseudomonadota</taxon>
        <taxon>Alphaproteobacteria</taxon>
        <taxon>Rhodobacterales</taxon>
        <taxon>Roseobacteraceae</taxon>
        <taxon>Poseidonocella</taxon>
    </lineage>
</organism>
<accession>A0A1I0WSX9</accession>
<dbReference type="STRING" id="871651.SAMN05421688_1752"/>
<proteinExistence type="predicted"/>
<feature type="chain" id="PRO_5011486642" evidence="3">
    <location>
        <begin position="23"/>
        <end position="366"/>
    </location>
</feature>
<feature type="signal peptide" evidence="3">
    <location>
        <begin position="1"/>
        <end position="22"/>
    </location>
</feature>
<evidence type="ECO:0000313" key="4">
    <source>
        <dbReference type="EMBL" id="SFA91869.1"/>
    </source>
</evidence>
<dbReference type="Gene3D" id="1.25.40.20">
    <property type="entry name" value="Ankyrin repeat-containing domain"/>
    <property type="match status" value="1"/>
</dbReference>
<dbReference type="SUPFAM" id="SSF48403">
    <property type="entry name" value="Ankyrin repeat"/>
    <property type="match status" value="1"/>
</dbReference>
<protein>
    <submittedName>
        <fullName evidence="4">Ankyrin repeat</fullName>
    </submittedName>
</protein>
<dbReference type="RefSeq" id="WP_092063188.1">
    <property type="nucleotide sequence ID" value="NZ_FOJU01000002.1"/>
</dbReference>
<dbReference type="InterPro" id="IPR050745">
    <property type="entry name" value="Multifunctional_regulatory"/>
</dbReference>
<evidence type="ECO:0000256" key="3">
    <source>
        <dbReference type="SAM" id="SignalP"/>
    </source>
</evidence>
<keyword evidence="2" id="KW-0040">ANK repeat</keyword>
<reference evidence="4 5" key="1">
    <citation type="submission" date="2016-10" db="EMBL/GenBank/DDBJ databases">
        <authorList>
            <person name="de Groot N.N."/>
        </authorList>
    </citation>
    <scope>NUCLEOTIDE SEQUENCE [LARGE SCALE GENOMIC DNA]</scope>
    <source>
        <strain evidence="4 5">DSM 29316</strain>
    </source>
</reference>
<dbReference type="AlphaFoldDB" id="A0A1I0WSX9"/>
<evidence type="ECO:0000256" key="1">
    <source>
        <dbReference type="ARBA" id="ARBA00022737"/>
    </source>
</evidence>
<keyword evidence="1" id="KW-0677">Repeat</keyword>
<dbReference type="PANTHER" id="PTHR24189:SF50">
    <property type="entry name" value="ANKYRIN REPEAT AND SOCS BOX PROTEIN 2"/>
    <property type="match status" value="1"/>
</dbReference>
<gene>
    <name evidence="4" type="ORF">SAMN05421688_1752</name>
</gene>
<dbReference type="InterPro" id="IPR002110">
    <property type="entry name" value="Ankyrin_rpt"/>
</dbReference>
<dbReference type="SMART" id="SM00248">
    <property type="entry name" value="ANK"/>
    <property type="match status" value="4"/>
</dbReference>
<name>A0A1I0WSX9_9RHOB</name>
<dbReference type="InterPro" id="IPR036770">
    <property type="entry name" value="Ankyrin_rpt-contain_sf"/>
</dbReference>
<dbReference type="Proteomes" id="UP000198796">
    <property type="component" value="Unassembled WGS sequence"/>
</dbReference>
<evidence type="ECO:0000313" key="5">
    <source>
        <dbReference type="Proteomes" id="UP000198796"/>
    </source>
</evidence>
<evidence type="ECO:0000256" key="2">
    <source>
        <dbReference type="ARBA" id="ARBA00023043"/>
    </source>
</evidence>
<dbReference type="OrthoDB" id="928522at2"/>
<dbReference type="EMBL" id="FOJU01000002">
    <property type="protein sequence ID" value="SFA91869.1"/>
    <property type="molecule type" value="Genomic_DNA"/>
</dbReference>
<keyword evidence="5" id="KW-1185">Reference proteome</keyword>